<sequence>MQRCVSKFLIILSLNIFCAGYSAFAQASTHRLSQADSLFKEKRYVQSLEQYQAIFAQKQYTPAMLLKMAYIEEGLHKTGEALYYLNLYYNVTNDKSVLEKMEELADKHNLAGYEQTDTGRFLNFYNDYHWPVGIALMAIALFLLSLSFYFKRKKIKIWPSLTGLAIILVLLVVHNTAGEKVSNGIIANTNTYIMDGPSPGATVVSVIESGHRVEVIGKKDVWIKILWKGETAYVKENNLLPLSL</sequence>
<feature type="chain" id="PRO_5012685148" evidence="2">
    <location>
        <begin position="28"/>
        <end position="244"/>
    </location>
</feature>
<dbReference type="Proteomes" id="UP000190961">
    <property type="component" value="Unassembled WGS sequence"/>
</dbReference>
<dbReference type="Pfam" id="PF08239">
    <property type="entry name" value="SH3_3"/>
    <property type="match status" value="1"/>
</dbReference>
<evidence type="ECO:0000259" key="3">
    <source>
        <dbReference type="PROSITE" id="PS51781"/>
    </source>
</evidence>
<organism evidence="4 5">
    <name type="scientific">Ohtaekwangia koreensis</name>
    <dbReference type="NCBI Taxonomy" id="688867"/>
    <lineage>
        <taxon>Bacteria</taxon>
        <taxon>Pseudomonadati</taxon>
        <taxon>Bacteroidota</taxon>
        <taxon>Cytophagia</taxon>
        <taxon>Cytophagales</taxon>
        <taxon>Fulvivirgaceae</taxon>
        <taxon>Ohtaekwangia</taxon>
    </lineage>
</organism>
<dbReference type="EMBL" id="FUZU01000002">
    <property type="protein sequence ID" value="SKC77865.1"/>
    <property type="molecule type" value="Genomic_DNA"/>
</dbReference>
<keyword evidence="5" id="KW-1185">Reference proteome</keyword>
<keyword evidence="1" id="KW-0812">Transmembrane</keyword>
<feature type="transmembrane region" description="Helical" evidence="1">
    <location>
        <begin position="157"/>
        <end position="177"/>
    </location>
</feature>
<dbReference type="InterPro" id="IPR003646">
    <property type="entry name" value="SH3-like_bac-type"/>
</dbReference>
<feature type="transmembrane region" description="Helical" evidence="1">
    <location>
        <begin position="128"/>
        <end position="150"/>
    </location>
</feature>
<dbReference type="OrthoDB" id="977366at2"/>
<reference evidence="4 5" key="1">
    <citation type="submission" date="2017-02" db="EMBL/GenBank/DDBJ databases">
        <authorList>
            <person name="Peterson S.W."/>
        </authorList>
    </citation>
    <scope>NUCLEOTIDE SEQUENCE [LARGE SCALE GENOMIC DNA]</scope>
    <source>
        <strain evidence="4 5">DSM 25262</strain>
    </source>
</reference>
<keyword evidence="2" id="KW-0732">Signal</keyword>
<dbReference type="PROSITE" id="PS51781">
    <property type="entry name" value="SH3B"/>
    <property type="match status" value="1"/>
</dbReference>
<dbReference type="STRING" id="688867.SAMN05660236_3650"/>
<dbReference type="Gene3D" id="2.30.30.40">
    <property type="entry name" value="SH3 Domains"/>
    <property type="match status" value="1"/>
</dbReference>
<name>A0A1T5LPT9_9BACT</name>
<feature type="signal peptide" evidence="2">
    <location>
        <begin position="1"/>
        <end position="27"/>
    </location>
</feature>
<evidence type="ECO:0000256" key="1">
    <source>
        <dbReference type="SAM" id="Phobius"/>
    </source>
</evidence>
<dbReference type="AlphaFoldDB" id="A0A1T5LPT9"/>
<evidence type="ECO:0000313" key="5">
    <source>
        <dbReference type="Proteomes" id="UP000190961"/>
    </source>
</evidence>
<feature type="domain" description="SH3b" evidence="3">
    <location>
        <begin position="177"/>
        <end position="243"/>
    </location>
</feature>
<evidence type="ECO:0000313" key="4">
    <source>
        <dbReference type="EMBL" id="SKC77865.1"/>
    </source>
</evidence>
<proteinExistence type="predicted"/>
<keyword evidence="1" id="KW-0472">Membrane</keyword>
<gene>
    <name evidence="4" type="ORF">SAMN05660236_3650</name>
</gene>
<dbReference type="RefSeq" id="WP_079688157.1">
    <property type="nucleotide sequence ID" value="NZ_FUZU01000002.1"/>
</dbReference>
<protein>
    <submittedName>
        <fullName evidence="4">SH3 domain-containing protein</fullName>
    </submittedName>
</protein>
<accession>A0A1T5LPT9</accession>
<keyword evidence="1" id="KW-1133">Transmembrane helix</keyword>
<evidence type="ECO:0000256" key="2">
    <source>
        <dbReference type="SAM" id="SignalP"/>
    </source>
</evidence>